<comment type="caution">
    <text evidence="2">The sequence shown here is derived from an EMBL/GenBank/DDBJ whole genome shotgun (WGS) entry which is preliminary data.</text>
</comment>
<evidence type="ECO:0000256" key="1">
    <source>
        <dbReference type="SAM" id="Phobius"/>
    </source>
</evidence>
<reference evidence="2" key="1">
    <citation type="journal article" date="2014" name="Front. Microbiol.">
        <title>High frequency of phylogenetically diverse reductive dehalogenase-homologous genes in deep subseafloor sedimentary metagenomes.</title>
        <authorList>
            <person name="Kawai M."/>
            <person name="Futagami T."/>
            <person name="Toyoda A."/>
            <person name="Takaki Y."/>
            <person name="Nishi S."/>
            <person name="Hori S."/>
            <person name="Arai W."/>
            <person name="Tsubouchi T."/>
            <person name="Morono Y."/>
            <person name="Uchiyama I."/>
            <person name="Ito T."/>
            <person name="Fujiyama A."/>
            <person name="Inagaki F."/>
            <person name="Takami H."/>
        </authorList>
    </citation>
    <scope>NUCLEOTIDE SEQUENCE</scope>
    <source>
        <strain evidence="2">Expedition CK06-06</strain>
    </source>
</reference>
<evidence type="ECO:0000313" key="2">
    <source>
        <dbReference type="EMBL" id="GAI06544.1"/>
    </source>
</evidence>
<keyword evidence="1" id="KW-0472">Membrane</keyword>
<feature type="transmembrane region" description="Helical" evidence="1">
    <location>
        <begin position="28"/>
        <end position="46"/>
    </location>
</feature>
<gene>
    <name evidence="2" type="ORF">S06H3_17348</name>
</gene>
<dbReference type="AlphaFoldDB" id="X1MJL3"/>
<proteinExistence type="predicted"/>
<accession>X1MJL3</accession>
<name>X1MJL3_9ZZZZ</name>
<protein>
    <submittedName>
        <fullName evidence="2">Uncharacterized protein</fullName>
    </submittedName>
</protein>
<dbReference type="EMBL" id="BARV01008663">
    <property type="protein sequence ID" value="GAI06544.1"/>
    <property type="molecule type" value="Genomic_DNA"/>
</dbReference>
<organism evidence="2">
    <name type="scientific">marine sediment metagenome</name>
    <dbReference type="NCBI Taxonomy" id="412755"/>
    <lineage>
        <taxon>unclassified sequences</taxon>
        <taxon>metagenomes</taxon>
        <taxon>ecological metagenomes</taxon>
    </lineage>
</organism>
<keyword evidence="1" id="KW-0812">Transmembrane</keyword>
<feature type="non-terminal residue" evidence="2">
    <location>
        <position position="59"/>
    </location>
</feature>
<sequence length="59" mass="6839">MLGLPTFLSVARTDMTIIFDAILFDRALYNPLFNFLSTLYFLIPFAKRKGKKIVYYNVG</sequence>
<keyword evidence="1" id="KW-1133">Transmembrane helix</keyword>